<dbReference type="RefSeq" id="WP_091231509.1">
    <property type="nucleotide sequence ID" value="NZ_FMKA01000004.1"/>
</dbReference>
<name>A0A1D3TRL3_9FIRM</name>
<gene>
    <name evidence="2" type="ORF">SAMN05421730_1004132</name>
</gene>
<keyword evidence="1" id="KW-0812">Transmembrane</keyword>
<dbReference type="OrthoDB" id="1766790at2"/>
<keyword evidence="1" id="KW-1133">Transmembrane helix</keyword>
<organism evidence="2 3">
    <name type="scientific">Anaerobium acetethylicum</name>
    <dbReference type="NCBI Taxonomy" id="1619234"/>
    <lineage>
        <taxon>Bacteria</taxon>
        <taxon>Bacillati</taxon>
        <taxon>Bacillota</taxon>
        <taxon>Clostridia</taxon>
        <taxon>Lachnospirales</taxon>
        <taxon>Lachnospiraceae</taxon>
        <taxon>Anaerobium</taxon>
    </lineage>
</organism>
<dbReference type="AlphaFoldDB" id="A0A1D3TRL3"/>
<dbReference type="EMBL" id="FMKA01000004">
    <property type="protein sequence ID" value="SCP96361.1"/>
    <property type="molecule type" value="Genomic_DNA"/>
</dbReference>
<evidence type="ECO:0000313" key="3">
    <source>
        <dbReference type="Proteomes" id="UP000199315"/>
    </source>
</evidence>
<sequence length="334" mass="36528">MSLHKGPVKEKIAKKVLRNRNYQPYKKNMQDSLRTHLIPFTPMNGYIGNKKVRTSLFTPFTGGGEAKQSCRGSLTVEAACALPLFLFAMFTIMYFMEIMRLQTDIGSVLCQTGREMAEYGYAVEHAAGLGTEQGKAGGIAASVMGDIYVKNRIVSELGKDYLNSSCIVGGSSGISLARSVFMGESDEIDLIAEYEIRLPFFSFGVPGIPVVQRARVRAWTGYEGGSGNAGSREEIVYITRTGTVYHRNPACTHLKLSIRQVPESGIADMRNADGSRYLSCEICKKKVRIPGMVYITDQGDCYHLSLDCSGLKRGIIAIPISEVGGRRPCSRCGG</sequence>
<evidence type="ECO:0000313" key="2">
    <source>
        <dbReference type="EMBL" id="SCP96361.1"/>
    </source>
</evidence>
<evidence type="ECO:0000256" key="1">
    <source>
        <dbReference type="SAM" id="Phobius"/>
    </source>
</evidence>
<accession>A0A1D3TRL3</accession>
<dbReference type="STRING" id="1619234.SAMN05421730_1004132"/>
<feature type="transmembrane region" description="Helical" evidence="1">
    <location>
        <begin position="74"/>
        <end position="96"/>
    </location>
</feature>
<dbReference type="Proteomes" id="UP000199315">
    <property type="component" value="Unassembled WGS sequence"/>
</dbReference>
<keyword evidence="3" id="KW-1185">Reference proteome</keyword>
<proteinExistence type="predicted"/>
<keyword evidence="1" id="KW-0472">Membrane</keyword>
<evidence type="ECO:0008006" key="4">
    <source>
        <dbReference type="Google" id="ProtNLM"/>
    </source>
</evidence>
<protein>
    <recommendedName>
        <fullName evidence="4">TadE-like protein</fullName>
    </recommendedName>
</protein>
<reference evidence="2 3" key="1">
    <citation type="submission" date="2016-09" db="EMBL/GenBank/DDBJ databases">
        <authorList>
            <person name="Capua I."/>
            <person name="De Benedictis P."/>
            <person name="Joannis T."/>
            <person name="Lombin L.H."/>
            <person name="Cattoli G."/>
        </authorList>
    </citation>
    <scope>NUCLEOTIDE SEQUENCE [LARGE SCALE GENOMIC DNA]</scope>
    <source>
        <strain evidence="2 3">GluBS11</strain>
    </source>
</reference>